<dbReference type="Proteomes" id="UP001057402">
    <property type="component" value="Chromosome 7"/>
</dbReference>
<protein>
    <submittedName>
        <fullName evidence="1">Uncharacterized protein</fullName>
    </submittedName>
</protein>
<dbReference type="EMBL" id="CM042886">
    <property type="protein sequence ID" value="KAI4339822.1"/>
    <property type="molecule type" value="Genomic_DNA"/>
</dbReference>
<proteinExistence type="predicted"/>
<keyword evidence="2" id="KW-1185">Reference proteome</keyword>
<organism evidence="1 2">
    <name type="scientific">Melastoma candidum</name>
    <dbReference type="NCBI Taxonomy" id="119954"/>
    <lineage>
        <taxon>Eukaryota</taxon>
        <taxon>Viridiplantae</taxon>
        <taxon>Streptophyta</taxon>
        <taxon>Embryophyta</taxon>
        <taxon>Tracheophyta</taxon>
        <taxon>Spermatophyta</taxon>
        <taxon>Magnoliopsida</taxon>
        <taxon>eudicotyledons</taxon>
        <taxon>Gunneridae</taxon>
        <taxon>Pentapetalae</taxon>
        <taxon>rosids</taxon>
        <taxon>malvids</taxon>
        <taxon>Myrtales</taxon>
        <taxon>Melastomataceae</taxon>
        <taxon>Melastomatoideae</taxon>
        <taxon>Melastomateae</taxon>
        <taxon>Melastoma</taxon>
    </lineage>
</organism>
<name>A0ACB9NT89_9MYRT</name>
<evidence type="ECO:0000313" key="1">
    <source>
        <dbReference type="EMBL" id="KAI4339822.1"/>
    </source>
</evidence>
<comment type="caution">
    <text evidence="1">The sequence shown here is derived from an EMBL/GenBank/DDBJ whole genome shotgun (WGS) entry which is preliminary data.</text>
</comment>
<gene>
    <name evidence="1" type="ORF">MLD38_024722</name>
</gene>
<sequence length="134" mass="16117">MVTRTFQIRWLELDSLNPKSNFENEFVWHRSLFTVLELVYYISEDILQSGFSFRGSQSHPIMLRWRGIAAAVKRFRRLNRRKGHRKLRRNVRSCEFEDVHVMWEILNGKVEDPTSSPHLGPRDRLLCGFRTWVR</sequence>
<accession>A0ACB9NT89</accession>
<reference evidence="2" key="1">
    <citation type="journal article" date="2023" name="Front. Plant Sci.">
        <title>Chromosomal-level genome assembly of Melastoma candidum provides insights into trichome evolution.</title>
        <authorList>
            <person name="Zhong Y."/>
            <person name="Wu W."/>
            <person name="Sun C."/>
            <person name="Zou P."/>
            <person name="Liu Y."/>
            <person name="Dai S."/>
            <person name="Zhou R."/>
        </authorList>
    </citation>
    <scope>NUCLEOTIDE SEQUENCE [LARGE SCALE GENOMIC DNA]</scope>
</reference>
<evidence type="ECO:0000313" key="2">
    <source>
        <dbReference type="Proteomes" id="UP001057402"/>
    </source>
</evidence>